<dbReference type="PANTHER" id="PTHR43280">
    <property type="entry name" value="ARAC-FAMILY TRANSCRIPTIONAL REGULATOR"/>
    <property type="match status" value="1"/>
</dbReference>
<dbReference type="InterPro" id="IPR001789">
    <property type="entry name" value="Sig_transdc_resp-reg_receiver"/>
</dbReference>
<evidence type="ECO:0000256" key="2">
    <source>
        <dbReference type="ARBA" id="ARBA00023125"/>
    </source>
</evidence>
<dbReference type="CDD" id="cd17536">
    <property type="entry name" value="REC_YesN-like"/>
    <property type="match status" value="1"/>
</dbReference>
<dbReference type="InterPro" id="IPR011006">
    <property type="entry name" value="CheY-like_superfamily"/>
</dbReference>
<reference evidence="8" key="1">
    <citation type="journal article" date="2019" name="Int. J. Syst. Evol. Microbiol.">
        <title>The Global Catalogue of Microorganisms (GCM) 10K type strain sequencing project: providing services to taxonomists for standard genome sequencing and annotation.</title>
        <authorList>
            <consortium name="The Broad Institute Genomics Platform"/>
            <consortium name="The Broad Institute Genome Sequencing Center for Infectious Disease"/>
            <person name="Wu L."/>
            <person name="Ma J."/>
        </authorList>
    </citation>
    <scope>NUCLEOTIDE SEQUENCE [LARGE SCALE GENOMIC DNA]</scope>
    <source>
        <strain evidence="8">KCTC 33676</strain>
    </source>
</reference>
<keyword evidence="8" id="KW-1185">Reference proteome</keyword>
<organism evidence="7 8">
    <name type="scientific">Marinicrinis sediminis</name>
    <dbReference type="NCBI Taxonomy" id="1652465"/>
    <lineage>
        <taxon>Bacteria</taxon>
        <taxon>Bacillati</taxon>
        <taxon>Bacillota</taxon>
        <taxon>Bacilli</taxon>
        <taxon>Bacillales</taxon>
        <taxon>Paenibacillaceae</taxon>
    </lineage>
</organism>
<dbReference type="SUPFAM" id="SSF52172">
    <property type="entry name" value="CheY-like"/>
    <property type="match status" value="1"/>
</dbReference>
<dbReference type="Gene3D" id="3.40.50.2300">
    <property type="match status" value="1"/>
</dbReference>
<evidence type="ECO:0000313" key="8">
    <source>
        <dbReference type="Proteomes" id="UP001597497"/>
    </source>
</evidence>
<dbReference type="PROSITE" id="PS50110">
    <property type="entry name" value="RESPONSE_REGULATORY"/>
    <property type="match status" value="1"/>
</dbReference>
<dbReference type="Pfam" id="PF00072">
    <property type="entry name" value="Response_reg"/>
    <property type="match status" value="1"/>
</dbReference>
<dbReference type="Gene3D" id="1.10.10.60">
    <property type="entry name" value="Homeodomain-like"/>
    <property type="match status" value="2"/>
</dbReference>
<evidence type="ECO:0000256" key="4">
    <source>
        <dbReference type="PROSITE-ProRule" id="PRU00169"/>
    </source>
</evidence>
<keyword evidence="3" id="KW-0804">Transcription</keyword>
<dbReference type="SUPFAM" id="SSF46689">
    <property type="entry name" value="Homeodomain-like"/>
    <property type="match status" value="2"/>
</dbReference>
<keyword evidence="2" id="KW-0238">DNA-binding</keyword>
<evidence type="ECO:0000259" key="5">
    <source>
        <dbReference type="PROSITE" id="PS01124"/>
    </source>
</evidence>
<name>A0ABW5REN2_9BACL</name>
<evidence type="ECO:0000256" key="3">
    <source>
        <dbReference type="ARBA" id="ARBA00023163"/>
    </source>
</evidence>
<feature type="domain" description="Response regulatory" evidence="6">
    <location>
        <begin position="1"/>
        <end position="68"/>
    </location>
</feature>
<proteinExistence type="predicted"/>
<dbReference type="PROSITE" id="PS00041">
    <property type="entry name" value="HTH_ARAC_FAMILY_1"/>
    <property type="match status" value="1"/>
</dbReference>
<keyword evidence="1" id="KW-0805">Transcription regulation</keyword>
<dbReference type="SMART" id="SM00342">
    <property type="entry name" value="HTH_ARAC"/>
    <property type="match status" value="1"/>
</dbReference>
<evidence type="ECO:0000313" key="7">
    <source>
        <dbReference type="EMBL" id="MFD2673548.1"/>
    </source>
</evidence>
<feature type="modified residue" description="4-aspartylphosphate" evidence="4">
    <location>
        <position position="3"/>
    </location>
</feature>
<dbReference type="InterPro" id="IPR009057">
    <property type="entry name" value="Homeodomain-like_sf"/>
</dbReference>
<dbReference type="Proteomes" id="UP001597497">
    <property type="component" value="Unassembled WGS sequence"/>
</dbReference>
<gene>
    <name evidence="7" type="ORF">ACFSUC_18525</name>
</gene>
<dbReference type="PANTHER" id="PTHR43280:SF10">
    <property type="entry name" value="REGULATORY PROTEIN POCR"/>
    <property type="match status" value="1"/>
</dbReference>
<accession>A0ABW5REN2</accession>
<sequence>MTDIKMPEMDGLELSRIVCDTYPNVPILIISGYDEFSLAKEALQYGVNDYLLKPIVRDELAQALKRIANDIAMERNKELAYRAMLNVSESAKKQVIKQFLKAVITDHSVEIKALYPLLYRFKINLIESEGMILILSLDTAALLQKPIPASDIPVFKFILNQAASEWIEESGNGWVFSDEEENTIVFLAGEDREALRKQSAQIFQHVSDMMKTSTGIPLVAAAGTAEHEVLQLHVSYQNARKMLGKRLYQDQEDVFHYDAHDPHLHTLMEWDKMISLLQSGLLNRNKMIYYDALNKWMAQMETSTSVAVIRYGLYLLEALTETSHRFQGEQAVQAGQGLNILKQFAKQTSAVTDERVQQLFADILHIFASTEQPEVDEHDAVLQAQKYIYMHYAEPLSLALIAEKIGVSSSYLSNIFHKSMGESYIKFLTRVRMEQAAKLLVAEQPLKIYEIAEKVGYISVKHFSHVFKQTYKMPPGTYQEAYDNMPRGT</sequence>
<evidence type="ECO:0000259" key="6">
    <source>
        <dbReference type="PROSITE" id="PS50110"/>
    </source>
</evidence>
<feature type="domain" description="HTH araC/xylS-type" evidence="5">
    <location>
        <begin position="382"/>
        <end position="481"/>
    </location>
</feature>
<dbReference type="PROSITE" id="PS01124">
    <property type="entry name" value="HTH_ARAC_FAMILY_2"/>
    <property type="match status" value="1"/>
</dbReference>
<dbReference type="RefSeq" id="WP_379931279.1">
    <property type="nucleotide sequence ID" value="NZ_JBHUMM010000045.1"/>
</dbReference>
<evidence type="ECO:0000256" key="1">
    <source>
        <dbReference type="ARBA" id="ARBA00023015"/>
    </source>
</evidence>
<dbReference type="Pfam" id="PF12833">
    <property type="entry name" value="HTH_18"/>
    <property type="match status" value="1"/>
</dbReference>
<dbReference type="EMBL" id="JBHUMM010000045">
    <property type="protein sequence ID" value="MFD2673548.1"/>
    <property type="molecule type" value="Genomic_DNA"/>
</dbReference>
<dbReference type="InterPro" id="IPR018060">
    <property type="entry name" value="HTH_AraC"/>
</dbReference>
<protein>
    <submittedName>
        <fullName evidence="7">Helix-turn-helix domain-containing protein</fullName>
    </submittedName>
</protein>
<dbReference type="InterPro" id="IPR018062">
    <property type="entry name" value="HTH_AraC-typ_CS"/>
</dbReference>
<keyword evidence="4" id="KW-0597">Phosphoprotein</keyword>
<comment type="caution">
    <text evidence="7">The sequence shown here is derived from an EMBL/GenBank/DDBJ whole genome shotgun (WGS) entry which is preliminary data.</text>
</comment>